<dbReference type="InterPro" id="IPR019734">
    <property type="entry name" value="TPR_rpt"/>
</dbReference>
<dbReference type="SMART" id="SM00028">
    <property type="entry name" value="TPR"/>
    <property type="match status" value="5"/>
</dbReference>
<dbReference type="SUPFAM" id="SSF48452">
    <property type="entry name" value="TPR-like"/>
    <property type="match status" value="1"/>
</dbReference>
<dbReference type="PROSITE" id="PS50005">
    <property type="entry name" value="TPR"/>
    <property type="match status" value="4"/>
</dbReference>
<feature type="signal peptide" evidence="4">
    <location>
        <begin position="1"/>
        <end position="26"/>
    </location>
</feature>
<accession>A0A7T0C1H7</accession>
<evidence type="ECO:0000256" key="2">
    <source>
        <dbReference type="ARBA" id="ARBA00022803"/>
    </source>
</evidence>
<evidence type="ECO:0000313" key="5">
    <source>
        <dbReference type="EMBL" id="QPJ64795.1"/>
    </source>
</evidence>
<dbReference type="Pfam" id="PF07719">
    <property type="entry name" value="TPR_2"/>
    <property type="match status" value="1"/>
</dbReference>
<feature type="repeat" description="TPR" evidence="3">
    <location>
        <begin position="208"/>
        <end position="241"/>
    </location>
</feature>
<dbReference type="InterPro" id="IPR013105">
    <property type="entry name" value="TPR_2"/>
</dbReference>
<evidence type="ECO:0000256" key="3">
    <source>
        <dbReference type="PROSITE-ProRule" id="PRU00339"/>
    </source>
</evidence>
<dbReference type="Gene3D" id="1.25.40.10">
    <property type="entry name" value="Tetratricopeptide repeat domain"/>
    <property type="match status" value="1"/>
</dbReference>
<protein>
    <submittedName>
        <fullName evidence="5">Tetratricopeptide repeat protein</fullName>
    </submittedName>
</protein>
<dbReference type="Pfam" id="PF13181">
    <property type="entry name" value="TPR_8"/>
    <property type="match status" value="1"/>
</dbReference>
<keyword evidence="1" id="KW-0677">Repeat</keyword>
<keyword evidence="2 3" id="KW-0802">TPR repeat</keyword>
<name>A0A7T0C1H7_9BACT</name>
<gene>
    <name evidence="5" type="ORF">G3M78_05085</name>
</gene>
<dbReference type="PANTHER" id="PTHR45586">
    <property type="entry name" value="TPR REPEAT-CONTAINING PROTEIN PA4667"/>
    <property type="match status" value="1"/>
</dbReference>
<reference evidence="6" key="1">
    <citation type="submission" date="2020-02" db="EMBL/GenBank/DDBJ databases">
        <title>Genomic and physiological characterization of two novel Nitrospinaceae genera.</title>
        <authorList>
            <person name="Mueller A.J."/>
            <person name="Jung M.-Y."/>
            <person name="Strachan C.R."/>
            <person name="Herbold C.W."/>
            <person name="Kirkegaard R.H."/>
            <person name="Daims H."/>
        </authorList>
    </citation>
    <scope>NUCLEOTIDE SEQUENCE [LARGE SCALE GENOMIC DNA]</scope>
</reference>
<sequence length="267" mass="29979">MRNFALPHFLPSILLAILLTLLTACGGEESAETKEADAGIQLAQAQEFLDKKDYESAGKIIKEYVAAHPQDLAGLRLSAHFSLIQNRVNDAIAIAEQALEIDSERGDFLAIKGRAYYQVSQFDNALKFCREALKKDPTVGLAYLVIGEIFLRQGKIQESIPILKEAVQHDPKSVEGLNKLASAYIKVKDYQSAREYLERAQQLDNEDAGVYFNLALVYDEMNDGENAVKHIQESLRLYTDQENKNWANKARQTQGILAKKYNIRLTS</sequence>
<organism evidence="5 6">
    <name type="scientific">Candidatus Nitrohelix vancouverensis</name>
    <dbReference type="NCBI Taxonomy" id="2705534"/>
    <lineage>
        <taxon>Bacteria</taxon>
        <taxon>Pseudomonadati</taxon>
        <taxon>Nitrospinota/Tectimicrobiota group</taxon>
        <taxon>Nitrospinota</taxon>
        <taxon>Nitrospinia</taxon>
        <taxon>Nitrospinales</taxon>
        <taxon>Nitrospinaceae</taxon>
        <taxon>Candidatus Nitrohelix</taxon>
    </lineage>
</organism>
<evidence type="ECO:0000256" key="1">
    <source>
        <dbReference type="ARBA" id="ARBA00022737"/>
    </source>
</evidence>
<dbReference type="EMBL" id="CP048620">
    <property type="protein sequence ID" value="QPJ64795.1"/>
    <property type="molecule type" value="Genomic_DNA"/>
</dbReference>
<dbReference type="InterPro" id="IPR011990">
    <property type="entry name" value="TPR-like_helical_dom_sf"/>
</dbReference>
<dbReference type="Pfam" id="PF13432">
    <property type="entry name" value="TPR_16"/>
    <property type="match status" value="2"/>
</dbReference>
<dbReference type="KEGG" id="nva:G3M78_05085"/>
<evidence type="ECO:0000313" key="6">
    <source>
        <dbReference type="Proteomes" id="UP000594464"/>
    </source>
</evidence>
<evidence type="ECO:0000256" key="4">
    <source>
        <dbReference type="SAM" id="SignalP"/>
    </source>
</evidence>
<dbReference type="PANTHER" id="PTHR45586:SF15">
    <property type="entry name" value="TPR REPEAT-CONTAINING PROTEIN YPIA"/>
    <property type="match status" value="1"/>
</dbReference>
<dbReference type="Proteomes" id="UP000594464">
    <property type="component" value="Chromosome"/>
</dbReference>
<feature type="repeat" description="TPR" evidence="3">
    <location>
        <begin position="140"/>
        <end position="173"/>
    </location>
</feature>
<feature type="repeat" description="TPR" evidence="3">
    <location>
        <begin position="106"/>
        <end position="139"/>
    </location>
</feature>
<dbReference type="PROSITE" id="PS51257">
    <property type="entry name" value="PROKAR_LIPOPROTEIN"/>
    <property type="match status" value="1"/>
</dbReference>
<dbReference type="AlphaFoldDB" id="A0A7T0C1H7"/>
<feature type="repeat" description="TPR" evidence="3">
    <location>
        <begin position="174"/>
        <end position="207"/>
    </location>
</feature>
<dbReference type="InterPro" id="IPR051012">
    <property type="entry name" value="CellSynth/LPSAsmb/PSIAsmb"/>
</dbReference>
<proteinExistence type="predicted"/>
<keyword evidence="4" id="KW-0732">Signal</keyword>
<feature type="chain" id="PRO_5032802643" evidence="4">
    <location>
        <begin position="27"/>
        <end position="267"/>
    </location>
</feature>